<keyword evidence="4" id="KW-1185">Reference proteome</keyword>
<dbReference type="Pfam" id="PF17111">
    <property type="entry name" value="PigL_N"/>
    <property type="match status" value="1"/>
</dbReference>
<evidence type="ECO:0008006" key="5">
    <source>
        <dbReference type="Google" id="ProtNLM"/>
    </source>
</evidence>
<dbReference type="Gene3D" id="1.25.40.10">
    <property type="entry name" value="Tetratricopeptide repeat domain"/>
    <property type="match status" value="1"/>
</dbReference>
<sequence length="965" mass="108353">MDPLSIVAIVAGLITITQAVAQGLTTYIMAVKGAPTEMQILVEELKSLNDILGEIQRAFENKEDGQSLTEAGALTKTLLACQQILSETLIKLEEFEMSRSGSSESLGIGSKYKQLLKKMTHPFKRDEIQRPLVVVRDYKVTLTLAMTLEEKKSTNPPTSKCNILQTLISGMGDMRPPSYSSVSEAPRKKYFEVPLRPTNTFLGRDSFLTQIQDHFNDPLMVGQQHRLAIHGLGGSGKTQIALTYAFNHRSDYDSVFFLNAASSDSLTRDFIKLHQILNLGAVDANENKVECVKRWFTRSDNTSWLIIFDNADDIEDIDLSSYFPLSDTGDILITTHDHRIEHPDLTTCALHLDVLSPEDAEELLVKRAAIQSLTLGEEQKFPALIVKELGYLPLAIDQAGAYIRARRKKLSEYYAMYQDHQPSLLSYRSKLSKHEKTVMTTWELSFNKIEEESPDIAEFVLLLCQYDPALIQHAMLKKGSSSVPASMIRLLGNEFMFDEAVEKLLLFSLAQVTFADESNGGSSGFVLHPMVQFCGQIRATEEIQKKSFEDAVCITSHAYPMGNLDEWDTAFSTQLLSQVQYLCNNLEKWRKKGQKFKRLADVGPSLFLAAFHFADLSWCKRFVTESEGFLTDSHNPFLAAFVVERRGKISLQLGQEERGLEILSSFVQNPPNIKGDPSSSDPAKQHPHNLANSMHGCVYIMLAHQLYTLGRSDETLSVILSWHSFQPSSISSRATERYRDRTLADIYVGRKDWVKAETVLQALLAPDMRDAKSFKGSMGEGWAIHQLADIYIETKRYKEASALTMPALLDRQQVGNESKEEAILIMLDLICSLLALKTFDMALFHLSKLRQVLEPKFGANLIVMGNLTNTWCLLARLSIELGDLKEARVCWEKALDVAGKVKWINGQMVSAIRCSLGYTLGLLGELDSFPDLKLERGLADLETGRELENVGIDRAWVDRLEEKEV</sequence>
<dbReference type="InterPro" id="IPR011990">
    <property type="entry name" value="TPR-like_helical_dom_sf"/>
</dbReference>
<dbReference type="Gene3D" id="3.40.50.300">
    <property type="entry name" value="P-loop containing nucleotide triphosphate hydrolases"/>
    <property type="match status" value="1"/>
</dbReference>
<dbReference type="InterPro" id="IPR027417">
    <property type="entry name" value="P-loop_NTPase"/>
</dbReference>
<evidence type="ECO:0000259" key="2">
    <source>
        <dbReference type="Pfam" id="PF17111"/>
    </source>
</evidence>
<feature type="domain" description="NB-ARC" evidence="1">
    <location>
        <begin position="219"/>
        <end position="368"/>
    </location>
</feature>
<evidence type="ECO:0000313" key="3">
    <source>
        <dbReference type="EMBL" id="CZR55532.1"/>
    </source>
</evidence>
<gene>
    <name evidence="3" type="ORF">PAC_05420</name>
</gene>
<reference evidence="3 4" key="1">
    <citation type="submission" date="2016-03" db="EMBL/GenBank/DDBJ databases">
        <authorList>
            <person name="Ploux O."/>
        </authorList>
    </citation>
    <scope>NUCLEOTIDE SEQUENCE [LARGE SCALE GENOMIC DNA]</scope>
    <source>
        <strain evidence="3 4">UAMH 11012</strain>
    </source>
</reference>
<dbReference type="STRING" id="576137.A0A1L7WRY6"/>
<evidence type="ECO:0000313" key="4">
    <source>
        <dbReference type="Proteomes" id="UP000184330"/>
    </source>
</evidence>
<dbReference type="SUPFAM" id="SSF52540">
    <property type="entry name" value="P-loop containing nucleoside triphosphate hydrolases"/>
    <property type="match status" value="1"/>
</dbReference>
<dbReference type="GO" id="GO:0043531">
    <property type="term" value="F:ADP binding"/>
    <property type="evidence" value="ECO:0007669"/>
    <property type="project" value="InterPro"/>
</dbReference>
<dbReference type="Pfam" id="PF00931">
    <property type="entry name" value="NB-ARC"/>
    <property type="match status" value="1"/>
</dbReference>
<proteinExistence type="predicted"/>
<accession>A0A1L7WRY6</accession>
<evidence type="ECO:0000259" key="1">
    <source>
        <dbReference type="Pfam" id="PF00931"/>
    </source>
</evidence>
<dbReference type="SUPFAM" id="SSF48452">
    <property type="entry name" value="TPR-like"/>
    <property type="match status" value="1"/>
</dbReference>
<dbReference type="InterPro" id="IPR031348">
    <property type="entry name" value="PigL_N"/>
</dbReference>
<dbReference type="EMBL" id="FJOG01000006">
    <property type="protein sequence ID" value="CZR55532.1"/>
    <property type="molecule type" value="Genomic_DNA"/>
</dbReference>
<organism evidence="3 4">
    <name type="scientific">Phialocephala subalpina</name>
    <dbReference type="NCBI Taxonomy" id="576137"/>
    <lineage>
        <taxon>Eukaryota</taxon>
        <taxon>Fungi</taxon>
        <taxon>Dikarya</taxon>
        <taxon>Ascomycota</taxon>
        <taxon>Pezizomycotina</taxon>
        <taxon>Leotiomycetes</taxon>
        <taxon>Helotiales</taxon>
        <taxon>Mollisiaceae</taxon>
        <taxon>Phialocephala</taxon>
        <taxon>Phialocephala fortinii species complex</taxon>
    </lineage>
</organism>
<dbReference type="AlphaFoldDB" id="A0A1L7WRY6"/>
<protein>
    <recommendedName>
        <fullName evidence="5">NB-ARC domain-containing protein</fullName>
    </recommendedName>
</protein>
<dbReference type="PANTHER" id="PTHR35205">
    <property type="entry name" value="NB-ARC AND TPR DOMAIN PROTEIN"/>
    <property type="match status" value="1"/>
</dbReference>
<feature type="domain" description="Azaphilone pigments biosynthesis cluster protein L N-terminal" evidence="2">
    <location>
        <begin position="1"/>
        <end position="147"/>
    </location>
</feature>
<dbReference type="OrthoDB" id="5427984at2759"/>
<dbReference type="PANTHER" id="PTHR35205:SF1">
    <property type="entry name" value="ZU5 DOMAIN-CONTAINING PROTEIN"/>
    <property type="match status" value="1"/>
</dbReference>
<dbReference type="InterPro" id="IPR002182">
    <property type="entry name" value="NB-ARC"/>
</dbReference>
<name>A0A1L7WRY6_9HELO</name>
<dbReference type="Proteomes" id="UP000184330">
    <property type="component" value="Unassembled WGS sequence"/>
</dbReference>